<dbReference type="EMBL" id="BJTG01000001">
    <property type="protein sequence ID" value="GEJ55478.1"/>
    <property type="molecule type" value="Genomic_DNA"/>
</dbReference>
<dbReference type="AlphaFoldDB" id="A0A7I9VH58"/>
<feature type="domain" description="DUF3131" evidence="1">
    <location>
        <begin position="67"/>
        <end position="433"/>
    </location>
</feature>
<keyword evidence="3" id="KW-1185">Reference proteome</keyword>
<dbReference type="Pfam" id="PF11329">
    <property type="entry name" value="DUF3131"/>
    <property type="match status" value="1"/>
</dbReference>
<dbReference type="RefSeq" id="WP_176062275.1">
    <property type="nucleotide sequence ID" value="NZ_BJTG01000001.1"/>
</dbReference>
<comment type="caution">
    <text evidence="2">The sequence shown here is derived from an EMBL/GenBank/DDBJ whole genome shotgun (WGS) entry which is preliminary data.</text>
</comment>
<evidence type="ECO:0000259" key="1">
    <source>
        <dbReference type="Pfam" id="PF11329"/>
    </source>
</evidence>
<dbReference type="Gene3D" id="1.50.10.140">
    <property type="match status" value="1"/>
</dbReference>
<sequence length="449" mass="47858">MTFLRGLLAARSHLAVLAGIVAALVTIRLATRVVRLGTPAHYPSAAAWERQFPLRPPRPPTSAELAQAREAWSYFTHNTDARTGLTSTVEGYPSTTLWDLGSQLLATLAAEDLRLISPEDSARRLSSALVSLSALELVGGLLPNKAYHTQTLQMVSYDNVPVSGGVGWSALDLGRLAVALTAVEHRHAELASRVRRAVARWDLSAASDGTAMFGAARRADGTLEKLQEGRFGYEQYAAKGLLAFGVPVGLALDYGAHAVYADVDGDTVASDDRVPEAHGGTPAPVLSEPWVLDGLEHGLDALTLPHARAVLAAQQRRFAATGKLTAVSEDHLDRPPWFAYSAVLGGTARWTAFSADGRPRPDDLTFSTKAAIGWWALFGGDYPDRLYAAAAELVDPGHGFWAGRYDATGAVNRVRSLNTNAVVLEALAYRARGPALGTAHGFAAAEARR</sequence>
<name>A0A7I9VH58_9BACT</name>
<evidence type="ECO:0000313" key="3">
    <source>
        <dbReference type="Proteomes" id="UP000503640"/>
    </source>
</evidence>
<proteinExistence type="predicted"/>
<gene>
    <name evidence="2" type="ORF">AMYX_02190</name>
</gene>
<evidence type="ECO:0000313" key="2">
    <source>
        <dbReference type="EMBL" id="GEJ55478.1"/>
    </source>
</evidence>
<organism evidence="2 3">
    <name type="scientific">Anaeromyxobacter diazotrophicus</name>
    <dbReference type="NCBI Taxonomy" id="2590199"/>
    <lineage>
        <taxon>Bacteria</taxon>
        <taxon>Pseudomonadati</taxon>
        <taxon>Myxococcota</taxon>
        <taxon>Myxococcia</taxon>
        <taxon>Myxococcales</taxon>
        <taxon>Cystobacterineae</taxon>
        <taxon>Anaeromyxobacteraceae</taxon>
        <taxon>Anaeromyxobacter</taxon>
    </lineage>
</organism>
<dbReference type="Proteomes" id="UP000503640">
    <property type="component" value="Unassembled WGS sequence"/>
</dbReference>
<reference evidence="3" key="1">
    <citation type="journal article" date="2020" name="Appl. Environ. Microbiol.">
        <title>Diazotrophic Anaeromyxobacter Isolates from Soils.</title>
        <authorList>
            <person name="Masuda Y."/>
            <person name="Yamanaka H."/>
            <person name="Xu Z.X."/>
            <person name="Shiratori Y."/>
            <person name="Aono T."/>
            <person name="Amachi S."/>
            <person name="Senoo K."/>
            <person name="Itoh H."/>
        </authorList>
    </citation>
    <scope>NUCLEOTIDE SEQUENCE [LARGE SCALE GENOMIC DNA]</scope>
    <source>
        <strain evidence="3">R267</strain>
    </source>
</reference>
<protein>
    <recommendedName>
        <fullName evidence="1">DUF3131 domain-containing protein</fullName>
    </recommendedName>
</protein>
<dbReference type="InterPro" id="IPR021478">
    <property type="entry name" value="DUF3131"/>
</dbReference>
<accession>A0A7I9VH58</accession>